<organism evidence="2 3">
    <name type="scientific">Haloprofundus marisrubri</name>
    <dbReference type="NCBI Taxonomy" id="1514971"/>
    <lineage>
        <taxon>Archaea</taxon>
        <taxon>Methanobacteriati</taxon>
        <taxon>Methanobacteriota</taxon>
        <taxon>Stenosarchaea group</taxon>
        <taxon>Halobacteria</taxon>
        <taxon>Halobacteriales</taxon>
        <taxon>Haloferacaceae</taxon>
        <taxon>Haloprofundus</taxon>
    </lineage>
</organism>
<dbReference type="EMBL" id="LOPU01000002">
    <property type="protein sequence ID" value="KTG11601.1"/>
    <property type="molecule type" value="Genomic_DNA"/>
</dbReference>
<feature type="compositionally biased region" description="Basic and acidic residues" evidence="1">
    <location>
        <begin position="287"/>
        <end position="301"/>
    </location>
</feature>
<evidence type="ECO:0000313" key="3">
    <source>
        <dbReference type="Proteomes" id="UP000054387"/>
    </source>
</evidence>
<comment type="caution">
    <text evidence="2">The sequence shown here is derived from an EMBL/GenBank/DDBJ whole genome shotgun (WGS) entry which is preliminary data.</text>
</comment>
<evidence type="ECO:0000256" key="1">
    <source>
        <dbReference type="SAM" id="MobiDB-lite"/>
    </source>
</evidence>
<proteinExistence type="predicted"/>
<dbReference type="Proteomes" id="UP000054387">
    <property type="component" value="Unassembled WGS sequence"/>
</dbReference>
<dbReference type="AlphaFoldDB" id="A0A0W1RDU7"/>
<keyword evidence="3" id="KW-1185">Reference proteome</keyword>
<dbReference type="InterPro" id="IPR002816">
    <property type="entry name" value="TraB/PrgY/GumN_fam"/>
</dbReference>
<protein>
    <recommendedName>
        <fullName evidence="4">Conjugal transfer protein TraB</fullName>
    </recommendedName>
</protein>
<accession>A0A0W1RDU7</accession>
<evidence type="ECO:0000313" key="2">
    <source>
        <dbReference type="EMBL" id="KTG11601.1"/>
    </source>
</evidence>
<evidence type="ECO:0008006" key="4">
    <source>
        <dbReference type="Google" id="ProtNLM"/>
    </source>
</evidence>
<dbReference type="PANTHER" id="PTHR21530">
    <property type="entry name" value="PHEROMONE SHUTDOWN PROTEIN"/>
    <property type="match status" value="1"/>
</dbReference>
<sequence length="323" mass="35873">MRILLTDDAQSTENGVVHVSDDAGTVVLVGTVHVTEESGEKVRRAIQRHDPDVVTVELCSMRLRHLYAPNTTRQRLRNLTESYRSLSRAGFALNLLFKLSQQSYNDDTGVDRDDRDMFAAIAAAESSGRRIAAIDRPIEETLDELAAVAQSGVRDVGATTRRRLEQASDGEWKALASDLLVDVTEPTTGVAQLLGLHFWYGTLTADSPAAKAAVLERLSPKQAASFQNALERLVPEFVRVMIRDRDAYMARRLEYLRQQGDDVVAVVGKAHVEGMRRHLENGTFADDPERPPFVELRRPSDSEEIEDDATPASLPTDERPNPE</sequence>
<dbReference type="Pfam" id="PF01963">
    <property type="entry name" value="TraB_PrgY_gumN"/>
    <property type="match status" value="1"/>
</dbReference>
<dbReference type="PANTHER" id="PTHR21530:SF7">
    <property type="entry name" value="TRAB DOMAIN-CONTAINING PROTEIN"/>
    <property type="match status" value="1"/>
</dbReference>
<dbReference type="STRING" id="1514971.AUR64_03060"/>
<gene>
    <name evidence="2" type="ORF">AUR64_03060</name>
</gene>
<feature type="region of interest" description="Disordered" evidence="1">
    <location>
        <begin position="278"/>
        <end position="323"/>
    </location>
</feature>
<reference evidence="2 3" key="1">
    <citation type="submission" date="2015-12" db="EMBL/GenBank/DDBJ databases">
        <title>Haloprofundus marisrubri gen. nov., sp. nov., an extremely halophilic archaeon isolated from the Discovery deep brine-seawater interface in the Red Sea.</title>
        <authorList>
            <person name="Zhang G."/>
            <person name="Stingl U."/>
            <person name="Rashid M."/>
        </authorList>
    </citation>
    <scope>NUCLEOTIDE SEQUENCE [LARGE SCALE GENOMIC DNA]</scope>
    <source>
        <strain evidence="2 3">SB9</strain>
    </source>
</reference>
<name>A0A0W1RDU7_9EURY</name>
<dbReference type="RefSeq" id="WP_058579981.1">
    <property type="nucleotide sequence ID" value="NZ_LOPU01000002.1"/>
</dbReference>
<dbReference type="CDD" id="cd14726">
    <property type="entry name" value="TraB_PrgY-like"/>
    <property type="match status" value="1"/>
</dbReference>
<dbReference type="InterPro" id="IPR046345">
    <property type="entry name" value="TraB_PrgY-like"/>
</dbReference>